<feature type="domain" description="UPF0261" evidence="1">
    <location>
        <begin position="3"/>
        <end position="177"/>
    </location>
</feature>
<dbReference type="InterPro" id="IPR056778">
    <property type="entry name" value="UPF0261_C"/>
</dbReference>
<name>A0A918TEY5_9BACT</name>
<sequence>MKVVAILATLDTKAAEADFMRSEIESLGGQALLIDLGLVGSSDIKADVTKEEVVSAGGGNLAELLEKPSRDQATPFITAGATKILQDLHQAGKVDAVVSLGGTQGTSMCAPILQAMPYGFPKVMLSTAASGDTAPFVGIKDITMMFAVSDILGLNVFSRKILSNAAAAAWGMAQSQQSITESTAKGVIGMSNLGVLTKGAMHAIELFEKAGYEVITFHAIGAGGAAMEQMMKEGIITAVFDYALGEIADGVWDVLRAAGPERLTVAGKLGLPQVICPGGSEHLGILTHEPHKIPAGWEDHLITWHAPVVFVPRLNAEEQDRVAKVIGERLSHSTKDTVFLMPLKGVSSYSAEGGELYKPELDAAYWESLQKYLPDTITVEALNCTAQDPEFVEHAVSTLINMIEKPQN</sequence>
<keyword evidence="4" id="KW-1185">Reference proteome</keyword>
<dbReference type="PIRSF" id="PIRSF033271">
    <property type="entry name" value="UCP033271"/>
    <property type="match status" value="1"/>
</dbReference>
<dbReference type="Pfam" id="PF06792">
    <property type="entry name" value="UPF0261"/>
    <property type="match status" value="1"/>
</dbReference>
<dbReference type="PANTHER" id="PTHR31862">
    <property type="entry name" value="UPF0261 DOMAIN PROTEIN (AFU_ORTHOLOGUE AFUA_1G10120)"/>
    <property type="match status" value="1"/>
</dbReference>
<dbReference type="Proteomes" id="UP000644507">
    <property type="component" value="Unassembled WGS sequence"/>
</dbReference>
<feature type="domain" description="UPF0261" evidence="2">
    <location>
        <begin position="185"/>
        <end position="402"/>
    </location>
</feature>
<dbReference type="RefSeq" id="WP_189567660.1">
    <property type="nucleotide sequence ID" value="NZ_BMXI01000003.1"/>
</dbReference>
<dbReference type="AlphaFoldDB" id="A0A918TEY5"/>
<dbReference type="InterPro" id="IPR044122">
    <property type="entry name" value="UPF0261_N"/>
</dbReference>
<dbReference type="NCBIfam" id="NF002674">
    <property type="entry name" value="PRK02399.1-2"/>
    <property type="match status" value="1"/>
</dbReference>
<dbReference type="EMBL" id="BMXI01000003">
    <property type="protein sequence ID" value="GHC45445.1"/>
    <property type="molecule type" value="Genomic_DNA"/>
</dbReference>
<dbReference type="Pfam" id="PF23189">
    <property type="entry name" value="UPF0261_C"/>
    <property type="match status" value="1"/>
</dbReference>
<organism evidence="3 4">
    <name type="scientific">Roseibacillus persicicus</name>
    <dbReference type="NCBI Taxonomy" id="454148"/>
    <lineage>
        <taxon>Bacteria</taxon>
        <taxon>Pseudomonadati</taxon>
        <taxon>Verrucomicrobiota</taxon>
        <taxon>Verrucomicrobiia</taxon>
        <taxon>Verrucomicrobiales</taxon>
        <taxon>Verrucomicrobiaceae</taxon>
        <taxon>Roseibacillus</taxon>
    </lineage>
</organism>
<proteinExistence type="predicted"/>
<evidence type="ECO:0000259" key="2">
    <source>
        <dbReference type="Pfam" id="PF23189"/>
    </source>
</evidence>
<dbReference type="Gene3D" id="3.40.50.12030">
    <property type="entry name" value="Uncharacterised protein family UPF0261, NC domain"/>
    <property type="match status" value="1"/>
</dbReference>
<dbReference type="InterPro" id="IPR051353">
    <property type="entry name" value="Tobamovirus_resist_UPF0261"/>
</dbReference>
<evidence type="ECO:0000313" key="4">
    <source>
        <dbReference type="Proteomes" id="UP000644507"/>
    </source>
</evidence>
<protein>
    <submittedName>
        <fullName evidence="3">Uncharacterized protein</fullName>
    </submittedName>
</protein>
<dbReference type="Gene3D" id="3.40.50.12020">
    <property type="entry name" value="Uncharacterised protein family UPF0261, NN domain"/>
    <property type="match status" value="1"/>
</dbReference>
<reference evidence="3" key="2">
    <citation type="submission" date="2020-09" db="EMBL/GenBank/DDBJ databases">
        <authorList>
            <person name="Sun Q."/>
            <person name="Kim S."/>
        </authorList>
    </citation>
    <scope>NUCLEOTIDE SEQUENCE</scope>
    <source>
        <strain evidence="3">KCTC 12988</strain>
    </source>
</reference>
<evidence type="ECO:0000313" key="3">
    <source>
        <dbReference type="EMBL" id="GHC45445.1"/>
    </source>
</evidence>
<evidence type="ECO:0000259" key="1">
    <source>
        <dbReference type="Pfam" id="PF06792"/>
    </source>
</evidence>
<gene>
    <name evidence="3" type="ORF">GCM10007100_08470</name>
</gene>
<accession>A0A918TEY5</accession>
<comment type="caution">
    <text evidence="3">The sequence shown here is derived from an EMBL/GenBank/DDBJ whole genome shotgun (WGS) entry which is preliminary data.</text>
</comment>
<dbReference type="InterPro" id="IPR008322">
    <property type="entry name" value="UPF0261"/>
</dbReference>
<dbReference type="PANTHER" id="PTHR31862:SF1">
    <property type="entry name" value="UPF0261 DOMAIN PROTEIN (AFU_ORTHOLOGUE AFUA_1G10120)"/>
    <property type="match status" value="1"/>
</dbReference>
<dbReference type="CDD" id="cd15488">
    <property type="entry name" value="Tm-1-like"/>
    <property type="match status" value="1"/>
</dbReference>
<reference evidence="3" key="1">
    <citation type="journal article" date="2014" name="Int. J. Syst. Evol. Microbiol.">
        <title>Complete genome sequence of Corynebacterium casei LMG S-19264T (=DSM 44701T), isolated from a smear-ripened cheese.</title>
        <authorList>
            <consortium name="US DOE Joint Genome Institute (JGI-PGF)"/>
            <person name="Walter F."/>
            <person name="Albersmeier A."/>
            <person name="Kalinowski J."/>
            <person name="Ruckert C."/>
        </authorList>
    </citation>
    <scope>NUCLEOTIDE SEQUENCE</scope>
    <source>
        <strain evidence="3">KCTC 12988</strain>
    </source>
</reference>